<dbReference type="InterPro" id="IPR021471">
    <property type="entry name" value="DUF3124"/>
</dbReference>
<proteinExistence type="predicted"/>
<dbReference type="EMBL" id="FNMY01000002">
    <property type="protein sequence ID" value="SDW64478.1"/>
    <property type="molecule type" value="Genomic_DNA"/>
</dbReference>
<evidence type="ECO:0000313" key="2">
    <source>
        <dbReference type="Proteomes" id="UP000199592"/>
    </source>
</evidence>
<sequence length="170" mass="19392">MRKLFPLLLVLTIISCNEKPPVKVSSVDPVNWNQRKVSISEADSLLNGISYLSVYSEIYSETEHRTHNLTSTISMRNTNLRDTIFIRKAEYFDTHGNSIRTYFDFPIHIKPMETVEIVIDEKDQEGGTGANFLFHWSTKPSSHEPYFEGVMISTSGQQGLSFTTKGIRVE</sequence>
<dbReference type="AlphaFoldDB" id="A0A1H2V7Y2"/>
<dbReference type="RefSeq" id="WP_090292009.1">
    <property type="nucleotide sequence ID" value="NZ_FNKI01000001.1"/>
</dbReference>
<protein>
    <recommendedName>
        <fullName evidence="3">DUF3124 domain-containing protein</fullName>
    </recommendedName>
</protein>
<dbReference type="Proteomes" id="UP000199592">
    <property type="component" value="Unassembled WGS sequence"/>
</dbReference>
<gene>
    <name evidence="1" type="ORF">SAMN04487892_1963</name>
</gene>
<accession>A0A1H2V7Y2</accession>
<name>A0A1H2V7Y2_9FLAO</name>
<keyword evidence="2" id="KW-1185">Reference proteome</keyword>
<evidence type="ECO:0008006" key="3">
    <source>
        <dbReference type="Google" id="ProtNLM"/>
    </source>
</evidence>
<dbReference type="OrthoDB" id="283474at2"/>
<evidence type="ECO:0000313" key="1">
    <source>
        <dbReference type="EMBL" id="SDW64478.1"/>
    </source>
</evidence>
<dbReference type="Pfam" id="PF11322">
    <property type="entry name" value="DUF3124"/>
    <property type="match status" value="1"/>
</dbReference>
<dbReference type="STRING" id="1073328.SAMN05216294_0328"/>
<dbReference type="PROSITE" id="PS51257">
    <property type="entry name" value="PROKAR_LIPOPROTEIN"/>
    <property type="match status" value="1"/>
</dbReference>
<reference evidence="2" key="1">
    <citation type="submission" date="2016-10" db="EMBL/GenBank/DDBJ databases">
        <authorList>
            <person name="Varghese N."/>
            <person name="Submissions S."/>
        </authorList>
    </citation>
    <scope>NUCLEOTIDE SEQUENCE [LARGE SCALE GENOMIC DNA]</scope>
    <source>
        <strain evidence="2">DSM 25030</strain>
    </source>
</reference>
<organism evidence="1 2">
    <name type="scientific">Flagellimonas zhangzhouensis</name>
    <dbReference type="NCBI Taxonomy" id="1073328"/>
    <lineage>
        <taxon>Bacteria</taxon>
        <taxon>Pseudomonadati</taxon>
        <taxon>Bacteroidota</taxon>
        <taxon>Flavobacteriia</taxon>
        <taxon>Flavobacteriales</taxon>
        <taxon>Flavobacteriaceae</taxon>
        <taxon>Flagellimonas</taxon>
    </lineage>
</organism>